<keyword evidence="5" id="KW-0862">Zinc</keyword>
<dbReference type="CDD" id="cd00067">
    <property type="entry name" value="GAL4"/>
    <property type="match status" value="1"/>
</dbReference>
<evidence type="ECO:0000259" key="10">
    <source>
        <dbReference type="PROSITE" id="PS50157"/>
    </source>
</evidence>
<evidence type="ECO:0000256" key="8">
    <source>
        <dbReference type="SAM" id="MobiDB-lite"/>
    </source>
</evidence>
<evidence type="ECO:0000256" key="2">
    <source>
        <dbReference type="ARBA" id="ARBA00022723"/>
    </source>
</evidence>
<evidence type="ECO:0000256" key="4">
    <source>
        <dbReference type="ARBA" id="ARBA00022771"/>
    </source>
</evidence>
<dbReference type="GO" id="GO:0000981">
    <property type="term" value="F:DNA-binding transcription factor activity, RNA polymerase II-specific"/>
    <property type="evidence" value="ECO:0007669"/>
    <property type="project" value="InterPro"/>
</dbReference>
<dbReference type="PANTHER" id="PTHR40626">
    <property type="entry name" value="MIP31509P"/>
    <property type="match status" value="1"/>
</dbReference>
<keyword evidence="6" id="KW-0539">Nucleus</keyword>
<dbReference type="GO" id="GO:0008270">
    <property type="term" value="F:zinc ion binding"/>
    <property type="evidence" value="ECO:0007669"/>
    <property type="project" value="UniProtKB-KW"/>
</dbReference>
<dbReference type="GO" id="GO:0000785">
    <property type="term" value="C:chromatin"/>
    <property type="evidence" value="ECO:0007669"/>
    <property type="project" value="TreeGrafter"/>
</dbReference>
<sequence>MATIPHGKFACSKCGKQYQQSSHLHRHELTHNEGAFQKFQCKYCESCFVRRDVWRRHLSRCSHNVNHNEAPLARRGQKPRACDRCYQRKLACDAAVPCGRCSSGKFPCSYNRRLVEAPESESTTATPERHSEEDLDAKMAATFLLHLTNPKAETMVEFIVEEPEPEPGPADQHPSSDAAAEFTPEPTTPFEPDFLSNFTEDMDLFLDERFFPWPLTFPSGADPLLDSTCQLWLPDDMLNLTSNPLLPTGTAEPEPILESIITSLHAVHTTLLQTDPTYDSVFDLSQAQLVFTPTNRALLVTRYFQHTHREFPLTHRPSLDLSTVSPGLLLAFFLSGSMFMTPAMCARGMVSACRVFMRVAEEFVFRELEQKMARVSEDGKVVEDVELYEALQAALLVHCTQFSLQDVEARKRNRTTRLPVLVGAVRTLGLMKVRHAAQEEMPGWEAFVREETRLRIGAWVLLADWQQSGMFRLPPLMTVSELTGDFPCLPSLWEAKSAEEFYTVITAGGPSAWNRSCSIRQAVESLMTDAAWSGLDKFPLRHATVQDLHYLIFAIHCMAGSAALMGLLPCSSPSLLRATKRWEQLWGEVIRVWTTRGKELKDMPYAGTMAHRLSPELCWLAKRLIVCGVDEKMEYYKGVGHYSLDSLHALIEKLRVR</sequence>
<dbReference type="InterPro" id="IPR051059">
    <property type="entry name" value="VerF-like"/>
</dbReference>
<evidence type="ECO:0000313" key="12">
    <source>
        <dbReference type="Proteomes" id="UP001175000"/>
    </source>
</evidence>
<feature type="compositionally biased region" description="Low complexity" evidence="8">
    <location>
        <begin position="177"/>
        <end position="194"/>
    </location>
</feature>
<dbReference type="SUPFAM" id="SSF57701">
    <property type="entry name" value="Zn2/Cys6 DNA-binding domain"/>
    <property type="match status" value="1"/>
</dbReference>
<keyword evidence="4 7" id="KW-0863">Zinc-finger</keyword>
<dbReference type="Pfam" id="PF00172">
    <property type="entry name" value="Zn_clus"/>
    <property type="match status" value="1"/>
</dbReference>
<dbReference type="Gene3D" id="3.30.160.60">
    <property type="entry name" value="Classic Zinc Finger"/>
    <property type="match status" value="1"/>
</dbReference>
<dbReference type="EMBL" id="JAULSU010000001">
    <property type="protein sequence ID" value="KAK0633980.1"/>
    <property type="molecule type" value="Genomic_DNA"/>
</dbReference>
<dbReference type="GO" id="GO:0005634">
    <property type="term" value="C:nucleus"/>
    <property type="evidence" value="ECO:0007669"/>
    <property type="project" value="UniProtKB-SubCell"/>
</dbReference>
<proteinExistence type="predicted"/>
<feature type="domain" description="Zn(2)-C6 fungal-type" evidence="9">
    <location>
        <begin position="81"/>
        <end position="110"/>
    </location>
</feature>
<dbReference type="SMART" id="SM00355">
    <property type="entry name" value="ZnF_C2H2"/>
    <property type="match status" value="2"/>
</dbReference>
<dbReference type="Proteomes" id="UP001175000">
    <property type="component" value="Unassembled WGS sequence"/>
</dbReference>
<dbReference type="Pfam" id="PF04082">
    <property type="entry name" value="Fungal_trans"/>
    <property type="match status" value="1"/>
</dbReference>
<dbReference type="AlphaFoldDB" id="A0AA40CDA4"/>
<dbReference type="SUPFAM" id="SSF57667">
    <property type="entry name" value="beta-beta-alpha zinc fingers"/>
    <property type="match status" value="1"/>
</dbReference>
<evidence type="ECO:0000256" key="5">
    <source>
        <dbReference type="ARBA" id="ARBA00022833"/>
    </source>
</evidence>
<comment type="subcellular location">
    <subcellularLocation>
        <location evidence="1">Nucleus</location>
    </subcellularLocation>
</comment>
<dbReference type="PROSITE" id="PS50157">
    <property type="entry name" value="ZINC_FINGER_C2H2_2"/>
    <property type="match status" value="1"/>
</dbReference>
<accession>A0AA40CDA4</accession>
<name>A0AA40CDA4_9PEZI</name>
<evidence type="ECO:0000256" key="7">
    <source>
        <dbReference type="PROSITE-ProRule" id="PRU00042"/>
    </source>
</evidence>
<dbReference type="GO" id="GO:0006351">
    <property type="term" value="P:DNA-templated transcription"/>
    <property type="evidence" value="ECO:0007669"/>
    <property type="project" value="InterPro"/>
</dbReference>
<dbReference type="InterPro" id="IPR007219">
    <property type="entry name" value="XnlR_reg_dom"/>
</dbReference>
<dbReference type="SMART" id="SM00066">
    <property type="entry name" value="GAL4"/>
    <property type="match status" value="1"/>
</dbReference>
<evidence type="ECO:0000256" key="1">
    <source>
        <dbReference type="ARBA" id="ARBA00004123"/>
    </source>
</evidence>
<protein>
    <submittedName>
        <fullName evidence="11">Uncharacterized protein</fullName>
    </submittedName>
</protein>
<dbReference type="InterPro" id="IPR036236">
    <property type="entry name" value="Znf_C2H2_sf"/>
</dbReference>
<gene>
    <name evidence="11" type="ORF">B0T14DRAFT_84800</name>
</gene>
<dbReference type="PROSITE" id="PS50048">
    <property type="entry name" value="ZN2_CY6_FUNGAL_2"/>
    <property type="match status" value="1"/>
</dbReference>
<dbReference type="PROSITE" id="PS00028">
    <property type="entry name" value="ZINC_FINGER_C2H2_1"/>
    <property type="match status" value="2"/>
</dbReference>
<dbReference type="InterPro" id="IPR036864">
    <property type="entry name" value="Zn2-C6_fun-type_DNA-bd_sf"/>
</dbReference>
<keyword evidence="3" id="KW-0677">Repeat</keyword>
<dbReference type="GO" id="GO:0000978">
    <property type="term" value="F:RNA polymerase II cis-regulatory region sequence-specific DNA binding"/>
    <property type="evidence" value="ECO:0007669"/>
    <property type="project" value="InterPro"/>
</dbReference>
<dbReference type="CDD" id="cd12148">
    <property type="entry name" value="fungal_TF_MHR"/>
    <property type="match status" value="1"/>
</dbReference>
<dbReference type="Gene3D" id="4.10.240.10">
    <property type="entry name" value="Zn(2)-C6 fungal-type DNA-binding domain"/>
    <property type="match status" value="1"/>
</dbReference>
<keyword evidence="2" id="KW-0479">Metal-binding</keyword>
<feature type="domain" description="C2H2-type" evidence="10">
    <location>
        <begin position="9"/>
        <end position="31"/>
    </location>
</feature>
<organism evidence="11 12">
    <name type="scientific">Immersiella caudata</name>
    <dbReference type="NCBI Taxonomy" id="314043"/>
    <lineage>
        <taxon>Eukaryota</taxon>
        <taxon>Fungi</taxon>
        <taxon>Dikarya</taxon>
        <taxon>Ascomycota</taxon>
        <taxon>Pezizomycotina</taxon>
        <taxon>Sordariomycetes</taxon>
        <taxon>Sordariomycetidae</taxon>
        <taxon>Sordariales</taxon>
        <taxon>Lasiosphaeriaceae</taxon>
        <taxon>Immersiella</taxon>
    </lineage>
</organism>
<keyword evidence="12" id="KW-1185">Reference proteome</keyword>
<feature type="region of interest" description="Disordered" evidence="8">
    <location>
        <begin position="163"/>
        <end position="194"/>
    </location>
</feature>
<evidence type="ECO:0000256" key="3">
    <source>
        <dbReference type="ARBA" id="ARBA00022737"/>
    </source>
</evidence>
<dbReference type="PANTHER" id="PTHR40626:SF1">
    <property type="entry name" value="TRANSCRIPTION FACTOR WITH C2H2 AND ZN(2)-CYS(6) DNA BINDING DOMAIN (EUROFUNG)"/>
    <property type="match status" value="1"/>
</dbReference>
<reference evidence="11" key="1">
    <citation type="submission" date="2023-06" db="EMBL/GenBank/DDBJ databases">
        <title>Genome-scale phylogeny and comparative genomics of the fungal order Sordariales.</title>
        <authorList>
            <consortium name="Lawrence Berkeley National Laboratory"/>
            <person name="Hensen N."/>
            <person name="Bonometti L."/>
            <person name="Westerberg I."/>
            <person name="Brannstrom I.O."/>
            <person name="Guillou S."/>
            <person name="Cros-Aarteil S."/>
            <person name="Calhoun S."/>
            <person name="Haridas S."/>
            <person name="Kuo A."/>
            <person name="Mondo S."/>
            <person name="Pangilinan J."/>
            <person name="Riley R."/>
            <person name="Labutti K."/>
            <person name="Andreopoulos B."/>
            <person name="Lipzen A."/>
            <person name="Chen C."/>
            <person name="Yanf M."/>
            <person name="Daum C."/>
            <person name="Ng V."/>
            <person name="Clum A."/>
            <person name="Steindorff A."/>
            <person name="Ohm R."/>
            <person name="Martin F."/>
            <person name="Silar P."/>
            <person name="Natvig D."/>
            <person name="Lalanne C."/>
            <person name="Gautier V."/>
            <person name="Ament-Velasquez S.L."/>
            <person name="Kruys A."/>
            <person name="Hutchinson M.I."/>
            <person name="Powell A.J."/>
            <person name="Barry K."/>
            <person name="Miller A.N."/>
            <person name="Grigoriev I.V."/>
            <person name="Debuchy R."/>
            <person name="Gladieux P."/>
            <person name="Thoren M.H."/>
            <person name="Johannesson H."/>
        </authorList>
    </citation>
    <scope>NUCLEOTIDE SEQUENCE</scope>
    <source>
        <strain evidence="11">CBS 606.72</strain>
    </source>
</reference>
<evidence type="ECO:0000256" key="6">
    <source>
        <dbReference type="ARBA" id="ARBA00023242"/>
    </source>
</evidence>
<comment type="caution">
    <text evidence="11">The sequence shown here is derived from an EMBL/GenBank/DDBJ whole genome shotgun (WGS) entry which is preliminary data.</text>
</comment>
<dbReference type="InterPro" id="IPR013087">
    <property type="entry name" value="Znf_C2H2_type"/>
</dbReference>
<evidence type="ECO:0000313" key="11">
    <source>
        <dbReference type="EMBL" id="KAK0633980.1"/>
    </source>
</evidence>
<evidence type="ECO:0000259" key="9">
    <source>
        <dbReference type="PROSITE" id="PS50048"/>
    </source>
</evidence>
<dbReference type="InterPro" id="IPR001138">
    <property type="entry name" value="Zn2Cys6_DnaBD"/>
</dbReference>